<reference evidence="1" key="1">
    <citation type="submission" date="2022-07" db="EMBL/GenBank/DDBJ databases">
        <title>Phylogenomic reconstructions and comparative analyses of Kickxellomycotina fungi.</title>
        <authorList>
            <person name="Reynolds N.K."/>
            <person name="Stajich J.E."/>
            <person name="Barry K."/>
            <person name="Grigoriev I.V."/>
            <person name="Crous P."/>
            <person name="Smith M.E."/>
        </authorList>
    </citation>
    <scope>NUCLEOTIDE SEQUENCE</scope>
    <source>
        <strain evidence="1">NBRC 105414</strain>
    </source>
</reference>
<evidence type="ECO:0000313" key="2">
    <source>
        <dbReference type="Proteomes" id="UP001140217"/>
    </source>
</evidence>
<comment type="caution">
    <text evidence="1">The sequence shown here is derived from an EMBL/GenBank/DDBJ whole genome shotgun (WGS) entry which is preliminary data.</text>
</comment>
<keyword evidence="2" id="KW-1185">Reference proteome</keyword>
<evidence type="ECO:0000313" key="1">
    <source>
        <dbReference type="EMBL" id="KAJ2783475.1"/>
    </source>
</evidence>
<sequence>MNIPVLYESYNPSEWFQKLNQTGKVEIVDILCNNASIRDDTDLCGLEGKNVDFYYTLNGVERHMQAKVTKSPPSSQRTWDVVSD</sequence>
<accession>A0A9W8HHD8</accession>
<dbReference type="AlphaFoldDB" id="A0A9W8HHD8"/>
<dbReference type="EMBL" id="JANBUL010000046">
    <property type="protein sequence ID" value="KAJ2783475.1"/>
    <property type="molecule type" value="Genomic_DNA"/>
</dbReference>
<protein>
    <submittedName>
        <fullName evidence="1">Uncharacterized protein</fullName>
    </submittedName>
</protein>
<name>A0A9W8HHD8_9FUNG</name>
<organism evidence="1 2">
    <name type="scientific">Coemansia javaensis</name>
    <dbReference type="NCBI Taxonomy" id="2761396"/>
    <lineage>
        <taxon>Eukaryota</taxon>
        <taxon>Fungi</taxon>
        <taxon>Fungi incertae sedis</taxon>
        <taxon>Zoopagomycota</taxon>
        <taxon>Kickxellomycotina</taxon>
        <taxon>Kickxellomycetes</taxon>
        <taxon>Kickxellales</taxon>
        <taxon>Kickxellaceae</taxon>
        <taxon>Coemansia</taxon>
    </lineage>
</organism>
<gene>
    <name evidence="1" type="ORF">H4R18_001684</name>
</gene>
<dbReference type="Proteomes" id="UP001140217">
    <property type="component" value="Unassembled WGS sequence"/>
</dbReference>
<proteinExistence type="predicted"/>